<dbReference type="PANTHER" id="PTHR33067">
    <property type="entry name" value="RNA-DIRECTED DNA POLYMERASE-RELATED"/>
    <property type="match status" value="1"/>
</dbReference>
<keyword evidence="3" id="KW-1185">Reference proteome</keyword>
<evidence type="ECO:0000313" key="3">
    <source>
        <dbReference type="Proteomes" id="UP001311915"/>
    </source>
</evidence>
<name>A0AAV9KJH2_9SOLN</name>
<dbReference type="Proteomes" id="UP001311915">
    <property type="component" value="Unassembled WGS sequence"/>
</dbReference>
<protein>
    <recommendedName>
        <fullName evidence="4">Aspartic peptidase DDI1-type domain-containing protein</fullName>
    </recommendedName>
</protein>
<dbReference type="PANTHER" id="PTHR33067:SF9">
    <property type="entry name" value="RNA-DIRECTED DNA POLYMERASE"/>
    <property type="match status" value="1"/>
</dbReference>
<accession>A0AAV9KJH2</accession>
<sequence>MREKEKDVQENLPLQQIPRPPPPFPQRLKKKAKDGKFTKFITMLKQLSEDPGAFTILCTIGSIKFAKALRDMGANINLIPLAIYEKLGLGVPKPTTMRLMMVDRSVKRPVGILCDVLVKVDTFIFLADFVIMDCEVDFEVPIILGRPFLAMGRALVDVERGELKFRLNTDEVKFNICRSIKQPGDMNVIFVIEMVTDKL</sequence>
<organism evidence="2 3">
    <name type="scientific">Solanum pinnatisectum</name>
    <name type="common">tansyleaf nightshade</name>
    <dbReference type="NCBI Taxonomy" id="50273"/>
    <lineage>
        <taxon>Eukaryota</taxon>
        <taxon>Viridiplantae</taxon>
        <taxon>Streptophyta</taxon>
        <taxon>Embryophyta</taxon>
        <taxon>Tracheophyta</taxon>
        <taxon>Spermatophyta</taxon>
        <taxon>Magnoliopsida</taxon>
        <taxon>eudicotyledons</taxon>
        <taxon>Gunneridae</taxon>
        <taxon>Pentapetalae</taxon>
        <taxon>asterids</taxon>
        <taxon>lamiids</taxon>
        <taxon>Solanales</taxon>
        <taxon>Solanaceae</taxon>
        <taxon>Solanoideae</taxon>
        <taxon>Solaneae</taxon>
        <taxon>Solanum</taxon>
    </lineage>
</organism>
<evidence type="ECO:0000256" key="1">
    <source>
        <dbReference type="SAM" id="MobiDB-lite"/>
    </source>
</evidence>
<evidence type="ECO:0008006" key="4">
    <source>
        <dbReference type="Google" id="ProtNLM"/>
    </source>
</evidence>
<dbReference type="SUPFAM" id="SSF50630">
    <property type="entry name" value="Acid proteases"/>
    <property type="match status" value="1"/>
</dbReference>
<gene>
    <name evidence="2" type="ORF">R3W88_019376</name>
</gene>
<evidence type="ECO:0000313" key="2">
    <source>
        <dbReference type="EMBL" id="KAK4713469.1"/>
    </source>
</evidence>
<dbReference type="CDD" id="cd00303">
    <property type="entry name" value="retropepsin_like"/>
    <property type="match status" value="1"/>
</dbReference>
<dbReference type="AlphaFoldDB" id="A0AAV9KJH2"/>
<proteinExistence type="predicted"/>
<reference evidence="2 3" key="1">
    <citation type="submission" date="2023-10" db="EMBL/GenBank/DDBJ databases">
        <title>Genome-Wide Identification Analysis in wild type Solanum Pinnatisectum Reveals Some Genes Defensing Phytophthora Infestans.</title>
        <authorList>
            <person name="Sun C."/>
        </authorList>
    </citation>
    <scope>NUCLEOTIDE SEQUENCE [LARGE SCALE GENOMIC DNA]</scope>
    <source>
        <strain evidence="2">LQN</strain>
        <tissue evidence="2">Leaf</tissue>
    </source>
</reference>
<dbReference type="InterPro" id="IPR021109">
    <property type="entry name" value="Peptidase_aspartic_dom_sf"/>
</dbReference>
<dbReference type="EMBL" id="JAWPEI010000010">
    <property type="protein sequence ID" value="KAK4713469.1"/>
    <property type="molecule type" value="Genomic_DNA"/>
</dbReference>
<comment type="caution">
    <text evidence="2">The sequence shown here is derived from an EMBL/GenBank/DDBJ whole genome shotgun (WGS) entry which is preliminary data.</text>
</comment>
<dbReference type="Gene3D" id="2.40.70.10">
    <property type="entry name" value="Acid Proteases"/>
    <property type="match status" value="1"/>
</dbReference>
<feature type="region of interest" description="Disordered" evidence="1">
    <location>
        <begin position="1"/>
        <end position="29"/>
    </location>
</feature>